<comment type="subcellular location">
    <subcellularLocation>
        <location evidence="8">Cytoplasm</location>
    </subcellularLocation>
</comment>
<protein>
    <recommendedName>
        <fullName evidence="8">Methylated-DNA--protein-cysteine methyltransferase</fullName>
        <ecNumber evidence="8">2.1.1.63</ecNumber>
    </recommendedName>
    <alternativeName>
        <fullName evidence="8">6-O-methylguanine-DNA methyltransferase</fullName>
        <shortName evidence="8">MGMT</shortName>
    </alternativeName>
    <alternativeName>
        <fullName evidence="8">O-6-methylguanine-DNA-alkyltransferase</fullName>
    </alternativeName>
</protein>
<evidence type="ECO:0000256" key="8">
    <source>
        <dbReference type="HAMAP-Rule" id="MF_00772"/>
    </source>
</evidence>
<evidence type="ECO:0000259" key="10">
    <source>
        <dbReference type="Pfam" id="PF02870"/>
    </source>
</evidence>
<dbReference type="HAMAP" id="MF_00772">
    <property type="entry name" value="OGT"/>
    <property type="match status" value="1"/>
</dbReference>
<evidence type="ECO:0000256" key="1">
    <source>
        <dbReference type="ARBA" id="ARBA00001286"/>
    </source>
</evidence>
<gene>
    <name evidence="11" type="ordered locus">RB2501_05975</name>
</gene>
<dbReference type="EMBL" id="CP001712">
    <property type="protein sequence ID" value="EAR16423.1"/>
    <property type="molecule type" value="Genomic_DNA"/>
</dbReference>
<feature type="domain" description="Methylguanine DNA methyltransferase ribonuclease-like" evidence="10">
    <location>
        <begin position="4"/>
        <end position="65"/>
    </location>
</feature>
<proteinExistence type="inferred from homology"/>
<dbReference type="Proteomes" id="UP000009049">
    <property type="component" value="Chromosome"/>
</dbReference>
<evidence type="ECO:0000256" key="3">
    <source>
        <dbReference type="ARBA" id="ARBA00022603"/>
    </source>
</evidence>
<evidence type="ECO:0000256" key="6">
    <source>
        <dbReference type="ARBA" id="ARBA00023204"/>
    </source>
</evidence>
<evidence type="ECO:0000259" key="9">
    <source>
        <dbReference type="Pfam" id="PF01035"/>
    </source>
</evidence>
<evidence type="ECO:0000313" key="12">
    <source>
        <dbReference type="Proteomes" id="UP000009049"/>
    </source>
</evidence>
<reference evidence="11 12" key="1">
    <citation type="journal article" date="2009" name="J. Bacteriol.">
        <title>Complete genome sequence of Robiginitalea biformata HTCC2501.</title>
        <authorList>
            <person name="Oh H.M."/>
            <person name="Giovannoni S.J."/>
            <person name="Lee K."/>
            <person name="Ferriera S."/>
            <person name="Johnson J."/>
            <person name="Cho J.C."/>
        </authorList>
    </citation>
    <scope>NUCLEOTIDE SEQUENCE [LARGE SCALE GENOMIC DNA]</scope>
    <source>
        <strain evidence="12">ATCC BAA-864 / HTCC2501 / KCTC 12146</strain>
    </source>
</reference>
<name>A4CHL5_ROBBH</name>
<dbReference type="NCBIfam" id="TIGR00589">
    <property type="entry name" value="ogt"/>
    <property type="match status" value="1"/>
</dbReference>
<feature type="active site" description="Nucleophile; methyl group acceptor" evidence="8">
    <location>
        <position position="120"/>
    </location>
</feature>
<dbReference type="AlphaFoldDB" id="A4CHL5"/>
<organism evidence="11 12">
    <name type="scientific">Robiginitalea biformata (strain ATCC BAA-864 / DSM 15991 / KCTC 12146 / HTCC2501)</name>
    <dbReference type="NCBI Taxonomy" id="313596"/>
    <lineage>
        <taxon>Bacteria</taxon>
        <taxon>Pseudomonadati</taxon>
        <taxon>Bacteroidota</taxon>
        <taxon>Flavobacteriia</taxon>
        <taxon>Flavobacteriales</taxon>
        <taxon>Flavobacteriaceae</taxon>
        <taxon>Robiginitalea</taxon>
    </lineage>
</organism>
<dbReference type="PROSITE" id="PS00374">
    <property type="entry name" value="MGMT"/>
    <property type="match status" value="1"/>
</dbReference>
<dbReference type="InterPro" id="IPR008332">
    <property type="entry name" value="MethylG_MeTrfase_N"/>
</dbReference>
<keyword evidence="6 8" id="KW-0234">DNA repair</keyword>
<accession>A4CHL5</accession>
<dbReference type="GO" id="GO:0005737">
    <property type="term" value="C:cytoplasm"/>
    <property type="evidence" value="ECO:0007669"/>
    <property type="project" value="UniProtKB-SubCell"/>
</dbReference>
<dbReference type="HOGENOM" id="CLU_000445_52_2_10"/>
<feature type="domain" description="Methylated-DNA-[protein]-cysteine S-methyltransferase DNA binding" evidence="9">
    <location>
        <begin position="69"/>
        <end position="148"/>
    </location>
</feature>
<keyword evidence="12" id="KW-1185">Reference proteome</keyword>
<evidence type="ECO:0000256" key="7">
    <source>
        <dbReference type="ARBA" id="ARBA00049348"/>
    </source>
</evidence>
<dbReference type="Gene3D" id="3.30.160.70">
    <property type="entry name" value="Methylated DNA-protein cysteine methyltransferase domain"/>
    <property type="match status" value="1"/>
</dbReference>
<evidence type="ECO:0000256" key="5">
    <source>
        <dbReference type="ARBA" id="ARBA00022763"/>
    </source>
</evidence>
<dbReference type="GO" id="GO:0003908">
    <property type="term" value="F:methylated-DNA-[protein]-cysteine S-methyltransferase activity"/>
    <property type="evidence" value="ECO:0007669"/>
    <property type="project" value="UniProtKB-UniRule"/>
</dbReference>
<dbReference type="InterPro" id="IPR036388">
    <property type="entry name" value="WH-like_DNA-bd_sf"/>
</dbReference>
<dbReference type="KEGG" id="rbi:RB2501_05975"/>
<dbReference type="GO" id="GO:0006307">
    <property type="term" value="P:DNA alkylation repair"/>
    <property type="evidence" value="ECO:0007669"/>
    <property type="project" value="UniProtKB-UniRule"/>
</dbReference>
<dbReference type="Gene3D" id="1.10.10.10">
    <property type="entry name" value="Winged helix-like DNA-binding domain superfamily/Winged helix DNA-binding domain"/>
    <property type="match status" value="1"/>
</dbReference>
<dbReference type="eggNOG" id="COG0350">
    <property type="taxonomic scope" value="Bacteria"/>
</dbReference>
<dbReference type="OrthoDB" id="9802228at2"/>
<comment type="similarity">
    <text evidence="8">Belongs to the MGMT family.</text>
</comment>
<comment type="function">
    <text evidence="8">Involved in the cellular defense against the biological effects of O6-methylguanine (O6-MeG) and O4-methylthymine (O4-MeT) in DNA. Repairs the methylated nucleobase in DNA by stoichiometrically transferring the methyl group to a cysteine residue in the enzyme. This is a suicide reaction: the enzyme is irreversibly inactivated.</text>
</comment>
<dbReference type="SUPFAM" id="SSF46767">
    <property type="entry name" value="Methylated DNA-protein cysteine methyltransferase, C-terminal domain"/>
    <property type="match status" value="1"/>
</dbReference>
<dbReference type="InterPro" id="IPR001497">
    <property type="entry name" value="MethylDNA_cys_MeTrfase_AS"/>
</dbReference>
<dbReference type="InterPro" id="IPR036631">
    <property type="entry name" value="MGMT_N_sf"/>
</dbReference>
<keyword evidence="3 8" id="KW-0489">Methyltransferase</keyword>
<dbReference type="STRING" id="313596.RB2501_05975"/>
<keyword evidence="5 8" id="KW-0227">DNA damage</keyword>
<evidence type="ECO:0000256" key="4">
    <source>
        <dbReference type="ARBA" id="ARBA00022679"/>
    </source>
</evidence>
<dbReference type="InterPro" id="IPR036217">
    <property type="entry name" value="MethylDNA_cys_MeTrfase_DNAb"/>
</dbReference>
<evidence type="ECO:0000256" key="2">
    <source>
        <dbReference type="ARBA" id="ARBA00022490"/>
    </source>
</evidence>
<dbReference type="Pfam" id="PF01035">
    <property type="entry name" value="DNA_binding_1"/>
    <property type="match status" value="1"/>
</dbReference>
<comment type="catalytic activity">
    <reaction evidence="7 8">
        <text>a 6-O-methyl-2'-deoxyguanosine in DNA + L-cysteinyl-[protein] = S-methyl-L-cysteinyl-[protein] + a 2'-deoxyguanosine in DNA</text>
        <dbReference type="Rhea" id="RHEA:24000"/>
        <dbReference type="Rhea" id="RHEA-COMP:10131"/>
        <dbReference type="Rhea" id="RHEA-COMP:10132"/>
        <dbReference type="Rhea" id="RHEA-COMP:11367"/>
        <dbReference type="Rhea" id="RHEA-COMP:11368"/>
        <dbReference type="ChEBI" id="CHEBI:29950"/>
        <dbReference type="ChEBI" id="CHEBI:82612"/>
        <dbReference type="ChEBI" id="CHEBI:85445"/>
        <dbReference type="ChEBI" id="CHEBI:85448"/>
        <dbReference type="EC" id="2.1.1.63"/>
    </reaction>
</comment>
<dbReference type="FunFam" id="1.10.10.10:FF:000337">
    <property type="entry name" value="Methylated-DNA--protein-cysteine methyltransferase"/>
    <property type="match status" value="1"/>
</dbReference>
<dbReference type="InterPro" id="IPR014048">
    <property type="entry name" value="MethylDNA_cys_MeTrfase_DNA-bd"/>
</dbReference>
<keyword evidence="4 8" id="KW-0808">Transferase</keyword>
<dbReference type="CDD" id="cd06445">
    <property type="entry name" value="ATase"/>
    <property type="match status" value="1"/>
</dbReference>
<comment type="catalytic activity">
    <reaction evidence="1 8">
        <text>a 4-O-methyl-thymidine in DNA + L-cysteinyl-[protein] = a thymidine in DNA + S-methyl-L-cysteinyl-[protein]</text>
        <dbReference type="Rhea" id="RHEA:53428"/>
        <dbReference type="Rhea" id="RHEA-COMP:10131"/>
        <dbReference type="Rhea" id="RHEA-COMP:10132"/>
        <dbReference type="Rhea" id="RHEA-COMP:13555"/>
        <dbReference type="Rhea" id="RHEA-COMP:13556"/>
        <dbReference type="ChEBI" id="CHEBI:29950"/>
        <dbReference type="ChEBI" id="CHEBI:82612"/>
        <dbReference type="ChEBI" id="CHEBI:137386"/>
        <dbReference type="ChEBI" id="CHEBI:137387"/>
        <dbReference type="EC" id="2.1.1.63"/>
    </reaction>
</comment>
<dbReference type="InterPro" id="IPR023546">
    <property type="entry name" value="MGMT"/>
</dbReference>
<dbReference type="SUPFAM" id="SSF53155">
    <property type="entry name" value="Methylated DNA-protein cysteine methyltransferase domain"/>
    <property type="match status" value="1"/>
</dbReference>
<dbReference type="RefSeq" id="WP_015753180.1">
    <property type="nucleotide sequence ID" value="NC_013222.1"/>
</dbReference>
<evidence type="ECO:0000313" key="11">
    <source>
        <dbReference type="EMBL" id="EAR16423.1"/>
    </source>
</evidence>
<dbReference type="EC" id="2.1.1.63" evidence="8"/>
<keyword evidence="2 8" id="KW-0963">Cytoplasm</keyword>
<comment type="miscellaneous">
    <text evidence="8">This enzyme catalyzes only one turnover and therefore is not strictly catalytic. According to one definition, an enzyme is a biocatalyst that acts repeatedly and over many reaction cycles.</text>
</comment>
<dbReference type="GO" id="GO:0032259">
    <property type="term" value="P:methylation"/>
    <property type="evidence" value="ECO:0007669"/>
    <property type="project" value="UniProtKB-KW"/>
</dbReference>
<dbReference type="PANTHER" id="PTHR10815">
    <property type="entry name" value="METHYLATED-DNA--PROTEIN-CYSTEINE METHYLTRANSFERASE"/>
    <property type="match status" value="1"/>
</dbReference>
<dbReference type="PANTHER" id="PTHR10815:SF5">
    <property type="entry name" value="METHYLATED-DNA--PROTEIN-CYSTEINE METHYLTRANSFERASE"/>
    <property type="match status" value="1"/>
</dbReference>
<dbReference type="Pfam" id="PF02870">
    <property type="entry name" value="Methyltransf_1N"/>
    <property type="match status" value="1"/>
</dbReference>
<sequence length="156" mass="17171">MGEAVIHTPLGTVHIEGGPAGVRSIRIGDRRDVPETVPPSLEPVCRQLREYFDGERKRFELPMDPAGTDFQKTVWKALGDIPYGKTISYMDLAKKLGDPKAIRAVAAANGKNPLWVVVPCHRVVGSDGSMTGYAGGIHRKKWLLNHESQNPQQSLF</sequence>